<keyword evidence="1" id="KW-1133">Transmembrane helix</keyword>
<dbReference type="EMBL" id="REGN01006117">
    <property type="protein sequence ID" value="RNA10782.1"/>
    <property type="molecule type" value="Genomic_DNA"/>
</dbReference>
<accession>A0A3M7QHQ1</accession>
<organism evidence="2 3">
    <name type="scientific">Brachionus plicatilis</name>
    <name type="common">Marine rotifer</name>
    <name type="synonym">Brachionus muelleri</name>
    <dbReference type="NCBI Taxonomy" id="10195"/>
    <lineage>
        <taxon>Eukaryota</taxon>
        <taxon>Metazoa</taxon>
        <taxon>Spiralia</taxon>
        <taxon>Gnathifera</taxon>
        <taxon>Rotifera</taxon>
        <taxon>Eurotatoria</taxon>
        <taxon>Monogononta</taxon>
        <taxon>Pseudotrocha</taxon>
        <taxon>Ploima</taxon>
        <taxon>Brachionidae</taxon>
        <taxon>Brachionus</taxon>
    </lineage>
</organism>
<evidence type="ECO:0000256" key="1">
    <source>
        <dbReference type="SAM" id="Phobius"/>
    </source>
</evidence>
<sequence>MKFFFKKIINRQIKRPQLHSFFVWNMLLIEIFDIDLCILCYFLKKIALERSSVILRRIEQLDQWALIENQKIIINSLTVFLLMKIKIKFVSKTSIKN</sequence>
<keyword evidence="1" id="KW-0812">Transmembrane</keyword>
<keyword evidence="1" id="KW-0472">Membrane</keyword>
<evidence type="ECO:0000313" key="2">
    <source>
        <dbReference type="EMBL" id="RNA10782.1"/>
    </source>
</evidence>
<protein>
    <submittedName>
        <fullName evidence="2">Uncharacterized protein</fullName>
    </submittedName>
</protein>
<dbReference type="AlphaFoldDB" id="A0A3M7QHQ1"/>
<keyword evidence="3" id="KW-1185">Reference proteome</keyword>
<feature type="transmembrane region" description="Helical" evidence="1">
    <location>
        <begin position="21"/>
        <end position="44"/>
    </location>
</feature>
<reference evidence="2 3" key="1">
    <citation type="journal article" date="2018" name="Sci. Rep.">
        <title>Genomic signatures of local adaptation to the degree of environmental predictability in rotifers.</title>
        <authorList>
            <person name="Franch-Gras L."/>
            <person name="Hahn C."/>
            <person name="Garcia-Roger E.M."/>
            <person name="Carmona M.J."/>
            <person name="Serra M."/>
            <person name="Gomez A."/>
        </authorList>
    </citation>
    <scope>NUCLEOTIDE SEQUENCE [LARGE SCALE GENOMIC DNA]</scope>
    <source>
        <strain evidence="2">HYR1</strain>
    </source>
</reference>
<proteinExistence type="predicted"/>
<comment type="caution">
    <text evidence="2">The sequence shown here is derived from an EMBL/GenBank/DDBJ whole genome shotgun (WGS) entry which is preliminary data.</text>
</comment>
<evidence type="ECO:0000313" key="3">
    <source>
        <dbReference type="Proteomes" id="UP000276133"/>
    </source>
</evidence>
<dbReference type="Proteomes" id="UP000276133">
    <property type="component" value="Unassembled WGS sequence"/>
</dbReference>
<gene>
    <name evidence="2" type="ORF">BpHYR1_020349</name>
</gene>
<name>A0A3M7QHQ1_BRAPC</name>